<dbReference type="InterPro" id="IPR035919">
    <property type="entry name" value="EAL_sf"/>
</dbReference>
<feature type="transmembrane region" description="Helical" evidence="1">
    <location>
        <begin position="102"/>
        <end position="122"/>
    </location>
</feature>
<dbReference type="Gene3D" id="3.30.70.270">
    <property type="match status" value="1"/>
</dbReference>
<reference evidence="4 5" key="1">
    <citation type="submission" date="2021-07" db="EMBL/GenBank/DDBJ databases">
        <title>Sphingomonas sp.</title>
        <authorList>
            <person name="Feng G."/>
            <person name="Li J."/>
            <person name="Pan M."/>
        </authorList>
    </citation>
    <scope>NUCLEOTIDE SEQUENCE [LARGE SCALE GENOMIC DNA]</scope>
    <source>
        <strain evidence="4 5">RRHST34</strain>
    </source>
</reference>
<comment type="caution">
    <text evidence="4">The sequence shown here is derived from an EMBL/GenBank/DDBJ whole genome shotgun (WGS) entry which is preliminary data.</text>
</comment>
<keyword evidence="1" id="KW-0472">Membrane</keyword>
<dbReference type="NCBIfam" id="TIGR00254">
    <property type="entry name" value="GGDEF"/>
    <property type="match status" value="1"/>
</dbReference>
<evidence type="ECO:0000313" key="4">
    <source>
        <dbReference type="EMBL" id="MBW6530887.1"/>
    </source>
</evidence>
<dbReference type="SMART" id="SM00267">
    <property type="entry name" value="GGDEF"/>
    <property type="match status" value="1"/>
</dbReference>
<dbReference type="Proteomes" id="UP000759103">
    <property type="component" value="Unassembled WGS sequence"/>
</dbReference>
<evidence type="ECO:0000256" key="1">
    <source>
        <dbReference type="SAM" id="Phobius"/>
    </source>
</evidence>
<dbReference type="CDD" id="cd01948">
    <property type="entry name" value="EAL"/>
    <property type="match status" value="1"/>
</dbReference>
<dbReference type="RefSeq" id="WP_219748324.1">
    <property type="nucleotide sequence ID" value="NZ_JAHXZN010000002.1"/>
</dbReference>
<dbReference type="PANTHER" id="PTHR44757:SF2">
    <property type="entry name" value="BIOFILM ARCHITECTURE MAINTENANCE PROTEIN MBAA"/>
    <property type="match status" value="1"/>
</dbReference>
<dbReference type="EMBL" id="JAHXZN010000002">
    <property type="protein sequence ID" value="MBW6530887.1"/>
    <property type="molecule type" value="Genomic_DNA"/>
</dbReference>
<keyword evidence="1" id="KW-0812">Transmembrane</keyword>
<accession>A0ABS7BMQ8</accession>
<dbReference type="InterPro" id="IPR029787">
    <property type="entry name" value="Nucleotide_cyclase"/>
</dbReference>
<keyword evidence="5" id="KW-1185">Reference proteome</keyword>
<evidence type="ECO:0000259" key="3">
    <source>
        <dbReference type="PROSITE" id="PS50887"/>
    </source>
</evidence>
<protein>
    <submittedName>
        <fullName evidence="4">EAL domain-containing protein</fullName>
    </submittedName>
</protein>
<dbReference type="Pfam" id="PF00563">
    <property type="entry name" value="EAL"/>
    <property type="match status" value="1"/>
</dbReference>
<dbReference type="Pfam" id="PF00990">
    <property type="entry name" value="GGDEF"/>
    <property type="match status" value="1"/>
</dbReference>
<evidence type="ECO:0000313" key="5">
    <source>
        <dbReference type="Proteomes" id="UP000759103"/>
    </source>
</evidence>
<gene>
    <name evidence="4" type="ORF">KZ820_09080</name>
</gene>
<dbReference type="InterPro" id="IPR052155">
    <property type="entry name" value="Biofilm_reg_signaling"/>
</dbReference>
<feature type="transmembrane region" description="Helical" evidence="1">
    <location>
        <begin position="128"/>
        <end position="147"/>
    </location>
</feature>
<feature type="transmembrane region" description="Helical" evidence="1">
    <location>
        <begin position="59"/>
        <end position="81"/>
    </location>
</feature>
<dbReference type="InterPro" id="IPR000160">
    <property type="entry name" value="GGDEF_dom"/>
</dbReference>
<sequence>MARLIHRLRQLRHSDERITAAARATLVESLYASPQSLVIGALTSSVIATVVAVVSRDRWLAICAVTIGVVGVMRIVDAVRLHRQMAVAKVRAGAAARRQERGYRLGALSYAGLLGLFGLLTLTRTDDGVLQLLAVTTAIGYAAGIAGRNAGRPWIALSQLCGASLPLVVGLLIAFDPLKAVLAAVILLFVVAMMEITLQTYEAILRAVLVSHEKAALAEHNANMARRDDLTGLANRTAFREQFEARLAAVAADGGSLALLWLDLDRFKEVNDTFGHLAGNALLVAVAERLRRTFTDCGTVARLGGDEFAIVCALDNPEQAAAIGRRLLEVVGEPAQCDGHRLRSSVSVGVAVAPRDGTDADTLLKNADLALYRAKESGRGQMSLYEPAMDEKIERRRQLAAELHGALQRGEFHLVYQPIYDLAGERITSCEALLRWTNRRHGAVSPAEFIPIAEDNGQIVAIGNWVLHQACCTARDWPAHISVAVNLSPVQLRASNLPAVVISALDSTGLAPQRLHLEVTESVLLEDVDASLAALKALNRLAVNTTLDDFGTGYSALSYLTRFPFQTLKIDRSFVTDLDHSPASIAIVQTVVDLAAKLGMRTVAEGVETAAQLDQLRRTRCDAVQGYLLARPMPADMVAAMFAGTRLRAGNG</sequence>
<dbReference type="PROSITE" id="PS50887">
    <property type="entry name" value="GGDEF"/>
    <property type="match status" value="1"/>
</dbReference>
<keyword evidence="1" id="KW-1133">Transmembrane helix</keyword>
<evidence type="ECO:0000259" key="2">
    <source>
        <dbReference type="PROSITE" id="PS50883"/>
    </source>
</evidence>
<dbReference type="PROSITE" id="PS50883">
    <property type="entry name" value="EAL"/>
    <property type="match status" value="1"/>
</dbReference>
<proteinExistence type="predicted"/>
<dbReference type="SMART" id="SM00052">
    <property type="entry name" value="EAL"/>
    <property type="match status" value="1"/>
</dbReference>
<dbReference type="InterPro" id="IPR043128">
    <property type="entry name" value="Rev_trsase/Diguanyl_cyclase"/>
</dbReference>
<feature type="transmembrane region" description="Helical" evidence="1">
    <location>
        <begin position="36"/>
        <end position="53"/>
    </location>
</feature>
<dbReference type="SUPFAM" id="SSF55073">
    <property type="entry name" value="Nucleotide cyclase"/>
    <property type="match status" value="1"/>
</dbReference>
<dbReference type="InterPro" id="IPR001633">
    <property type="entry name" value="EAL_dom"/>
</dbReference>
<organism evidence="4 5">
    <name type="scientific">Sphingomonas citri</name>
    <dbReference type="NCBI Taxonomy" id="2862499"/>
    <lineage>
        <taxon>Bacteria</taxon>
        <taxon>Pseudomonadati</taxon>
        <taxon>Pseudomonadota</taxon>
        <taxon>Alphaproteobacteria</taxon>
        <taxon>Sphingomonadales</taxon>
        <taxon>Sphingomonadaceae</taxon>
        <taxon>Sphingomonas</taxon>
    </lineage>
</organism>
<name>A0ABS7BMQ8_9SPHN</name>
<dbReference type="PANTHER" id="PTHR44757">
    <property type="entry name" value="DIGUANYLATE CYCLASE DGCP"/>
    <property type="match status" value="1"/>
</dbReference>
<feature type="domain" description="GGDEF" evidence="3">
    <location>
        <begin position="255"/>
        <end position="387"/>
    </location>
</feature>
<dbReference type="CDD" id="cd01949">
    <property type="entry name" value="GGDEF"/>
    <property type="match status" value="1"/>
</dbReference>
<dbReference type="SUPFAM" id="SSF141868">
    <property type="entry name" value="EAL domain-like"/>
    <property type="match status" value="1"/>
</dbReference>
<dbReference type="Gene3D" id="3.20.20.450">
    <property type="entry name" value="EAL domain"/>
    <property type="match status" value="1"/>
</dbReference>
<feature type="domain" description="EAL" evidence="2">
    <location>
        <begin position="396"/>
        <end position="646"/>
    </location>
</feature>